<feature type="transmembrane region" description="Helical" evidence="5">
    <location>
        <begin position="44"/>
        <end position="62"/>
    </location>
</feature>
<accession>A0A942UYU6</accession>
<keyword evidence="3 5" id="KW-1133">Transmembrane helix</keyword>
<name>A0A942UYU6_9FIRM</name>
<protein>
    <submittedName>
        <fullName evidence="7">O-antigen ligase family protein</fullName>
    </submittedName>
</protein>
<feature type="transmembrane region" description="Helical" evidence="5">
    <location>
        <begin position="168"/>
        <end position="185"/>
    </location>
</feature>
<evidence type="ECO:0000256" key="4">
    <source>
        <dbReference type="ARBA" id="ARBA00023136"/>
    </source>
</evidence>
<sequence length="427" mass="48397">MRRSFINIINKINSIFRGEVIFALFLLAGNFKSSLTFLPDYLDVTILFFTLSILISAKRLIIKPSLLKEYVHDIAIYLTFIAVLLGSLFYTPSTIYSLDKVLRFLIITSWAFLGVFFLIKNEDSLKRFLNTIIFLGLIMSGVAIYQFIFVQKGNWSFISVLGSNYLALGRTVGIGIIIVFLYFINENKRFKSILFILAILQMSIALLISGGKMPVLSIVVVLFLYFIFSSTSNRISIYLRNGMKKVIVLTIILVPIIIVLGRLGMFDVVISRLSELILSIGKDTSALGRIDRYITALKMWGDKPLIGNGVGSFPIFYSGFDVRDYPHNIFLEILCELGILGFGIFTWWIGTSFYKGWVIFKNKFKGIDHLQMGLILVFLYLLINANVSGSLNDNRLMFTFIGLLSISPYLGRKAGDSDENMYIDHRS</sequence>
<comment type="subcellular location">
    <subcellularLocation>
        <location evidence="1">Membrane</location>
        <topology evidence="1">Multi-pass membrane protein</topology>
    </subcellularLocation>
</comment>
<dbReference type="Proteomes" id="UP000724672">
    <property type="component" value="Unassembled WGS sequence"/>
</dbReference>
<evidence type="ECO:0000313" key="7">
    <source>
        <dbReference type="EMBL" id="MBS4538831.1"/>
    </source>
</evidence>
<keyword evidence="8" id="KW-1185">Reference proteome</keyword>
<dbReference type="AlphaFoldDB" id="A0A942UYU6"/>
<keyword evidence="7" id="KW-0436">Ligase</keyword>
<reference evidence="7" key="1">
    <citation type="submission" date="2019-12" db="EMBL/GenBank/DDBJ databases">
        <title>Clostridiaceae gen. nov. sp. nov., isolated from sediment in Xinjiang, China.</title>
        <authorList>
            <person name="Zhang R."/>
        </authorList>
    </citation>
    <scope>NUCLEOTIDE SEQUENCE</scope>
    <source>
        <strain evidence="7">D2Q-11</strain>
    </source>
</reference>
<feature type="transmembrane region" description="Helical" evidence="5">
    <location>
        <begin position="370"/>
        <end position="389"/>
    </location>
</feature>
<dbReference type="InterPro" id="IPR051533">
    <property type="entry name" value="WaaL-like"/>
</dbReference>
<evidence type="ECO:0000256" key="3">
    <source>
        <dbReference type="ARBA" id="ARBA00022989"/>
    </source>
</evidence>
<dbReference type="PANTHER" id="PTHR37422">
    <property type="entry name" value="TEICHURONIC ACID BIOSYNTHESIS PROTEIN TUAE"/>
    <property type="match status" value="1"/>
</dbReference>
<dbReference type="GO" id="GO:0016874">
    <property type="term" value="F:ligase activity"/>
    <property type="evidence" value="ECO:0007669"/>
    <property type="project" value="UniProtKB-KW"/>
</dbReference>
<evidence type="ECO:0000259" key="6">
    <source>
        <dbReference type="Pfam" id="PF04932"/>
    </source>
</evidence>
<dbReference type="RefSeq" id="WP_203366751.1">
    <property type="nucleotide sequence ID" value="NZ_WSFT01000037.1"/>
</dbReference>
<keyword evidence="4 5" id="KW-0472">Membrane</keyword>
<feature type="transmembrane region" description="Helical" evidence="5">
    <location>
        <begin position="215"/>
        <end position="234"/>
    </location>
</feature>
<dbReference type="InterPro" id="IPR007016">
    <property type="entry name" value="O-antigen_ligase-rel_domated"/>
</dbReference>
<dbReference type="GO" id="GO:0016020">
    <property type="term" value="C:membrane"/>
    <property type="evidence" value="ECO:0007669"/>
    <property type="project" value="UniProtKB-SubCell"/>
</dbReference>
<gene>
    <name evidence="7" type="ORF">GOQ27_10165</name>
</gene>
<keyword evidence="2 5" id="KW-0812">Transmembrane</keyword>
<evidence type="ECO:0000256" key="2">
    <source>
        <dbReference type="ARBA" id="ARBA00022692"/>
    </source>
</evidence>
<proteinExistence type="predicted"/>
<dbReference type="EMBL" id="WSFT01000037">
    <property type="protein sequence ID" value="MBS4538831.1"/>
    <property type="molecule type" value="Genomic_DNA"/>
</dbReference>
<feature type="domain" description="O-antigen ligase-related" evidence="6">
    <location>
        <begin position="198"/>
        <end position="345"/>
    </location>
</feature>
<evidence type="ECO:0000256" key="5">
    <source>
        <dbReference type="SAM" id="Phobius"/>
    </source>
</evidence>
<feature type="transmembrane region" description="Helical" evidence="5">
    <location>
        <begin position="329"/>
        <end position="349"/>
    </location>
</feature>
<feature type="transmembrane region" description="Helical" evidence="5">
    <location>
        <begin position="101"/>
        <end position="119"/>
    </location>
</feature>
<dbReference type="Pfam" id="PF04932">
    <property type="entry name" value="Wzy_C"/>
    <property type="match status" value="1"/>
</dbReference>
<feature type="transmembrane region" description="Helical" evidence="5">
    <location>
        <begin position="128"/>
        <end position="148"/>
    </location>
</feature>
<evidence type="ECO:0000313" key="8">
    <source>
        <dbReference type="Proteomes" id="UP000724672"/>
    </source>
</evidence>
<organism evidence="7 8">
    <name type="scientific">Anaeromonas frigoriresistens</name>
    <dbReference type="NCBI Taxonomy" id="2683708"/>
    <lineage>
        <taxon>Bacteria</taxon>
        <taxon>Bacillati</taxon>
        <taxon>Bacillota</taxon>
        <taxon>Tissierellia</taxon>
        <taxon>Tissierellales</taxon>
        <taxon>Thermohalobacteraceae</taxon>
        <taxon>Anaeromonas</taxon>
    </lineage>
</organism>
<feature type="transmembrane region" description="Helical" evidence="5">
    <location>
        <begin position="74"/>
        <end position="95"/>
    </location>
</feature>
<comment type="caution">
    <text evidence="7">The sequence shown here is derived from an EMBL/GenBank/DDBJ whole genome shotgun (WGS) entry which is preliminary data.</text>
</comment>
<feature type="transmembrane region" description="Helical" evidence="5">
    <location>
        <begin position="246"/>
        <end position="265"/>
    </location>
</feature>
<evidence type="ECO:0000256" key="1">
    <source>
        <dbReference type="ARBA" id="ARBA00004141"/>
    </source>
</evidence>
<dbReference type="PANTHER" id="PTHR37422:SF17">
    <property type="entry name" value="O-ANTIGEN LIGASE"/>
    <property type="match status" value="1"/>
</dbReference>